<dbReference type="Pfam" id="PF00892">
    <property type="entry name" value="EamA"/>
    <property type="match status" value="2"/>
</dbReference>
<accession>A0A915TYK1</accession>
<evidence type="ECO:0000259" key="7">
    <source>
        <dbReference type="Pfam" id="PF00892"/>
    </source>
</evidence>
<evidence type="ECO:0000256" key="2">
    <source>
        <dbReference type="ARBA" id="ARBA00007362"/>
    </source>
</evidence>
<reference evidence="8" key="1">
    <citation type="submission" date="2020-12" db="EMBL/GenBank/DDBJ databases">
        <title>Desulfobium dissulfuricans gen. nov., sp. nov., a novel mesophilic, sulfate-reducing bacterium isolated from a deep-sea hydrothermal vent.</title>
        <authorList>
            <person name="Hashimoto Y."/>
            <person name="Tame A."/>
            <person name="Sawayama S."/>
            <person name="Miyazaki J."/>
            <person name="Takai K."/>
            <person name="Nakagawa S."/>
        </authorList>
    </citation>
    <scope>NUCLEOTIDE SEQUENCE</scope>
    <source>
        <strain evidence="8">GF1</strain>
    </source>
</reference>
<sequence length="301" mass="32076">MLPSKTTYIRLIMTMIFWGGTFVTGRWVSAEMHPLAAASGRFLLAATMLLMVTWLREKSLPRLDRRQMVAMALLGLTGVFAYNILFFTGLQTVEAGRGAMIIAANPVVTALLAIPLLGERFSLQRSIGIALALAGAITVISHGNPMKILQGNVGLGELCLVGCVLSWAAYSIIGKKQLLRISPLVAVTYSCVAGAIFLTIAALLAGHPPVVTGVSPRALASLVYMALFGTTIGFIWFYQGVHELGAGRASLFVNLVPVAGVSLGILLLGERPDSSLFIGGLLVFCGLYLINRREPLKTTTS</sequence>
<feature type="domain" description="EamA" evidence="7">
    <location>
        <begin position="155"/>
        <end position="291"/>
    </location>
</feature>
<evidence type="ECO:0000256" key="1">
    <source>
        <dbReference type="ARBA" id="ARBA00004141"/>
    </source>
</evidence>
<gene>
    <name evidence="8" type="ORF">GF1_05350</name>
</gene>
<feature type="transmembrane region" description="Helical" evidence="6">
    <location>
        <begin position="185"/>
        <end position="206"/>
    </location>
</feature>
<dbReference type="EMBL" id="AP024233">
    <property type="protein sequence ID" value="BCO08159.1"/>
    <property type="molecule type" value="Genomic_DNA"/>
</dbReference>
<evidence type="ECO:0000256" key="6">
    <source>
        <dbReference type="SAM" id="Phobius"/>
    </source>
</evidence>
<feature type="transmembrane region" description="Helical" evidence="6">
    <location>
        <begin position="218"/>
        <end position="237"/>
    </location>
</feature>
<keyword evidence="4 6" id="KW-1133">Transmembrane helix</keyword>
<evidence type="ECO:0000313" key="8">
    <source>
        <dbReference type="EMBL" id="BCO08159.1"/>
    </source>
</evidence>
<protein>
    <submittedName>
        <fullName evidence="8">Membrane protein</fullName>
    </submittedName>
</protein>
<evidence type="ECO:0000256" key="3">
    <source>
        <dbReference type="ARBA" id="ARBA00022692"/>
    </source>
</evidence>
<keyword evidence="3 6" id="KW-0812">Transmembrane</keyword>
<keyword evidence="5 6" id="KW-0472">Membrane</keyword>
<proteinExistence type="inferred from homology"/>
<feature type="transmembrane region" description="Helical" evidence="6">
    <location>
        <begin position="249"/>
        <end position="268"/>
    </location>
</feature>
<evidence type="ECO:0000313" key="9">
    <source>
        <dbReference type="Proteomes" id="UP001063350"/>
    </source>
</evidence>
<dbReference type="PANTHER" id="PTHR32322:SF2">
    <property type="entry name" value="EAMA DOMAIN-CONTAINING PROTEIN"/>
    <property type="match status" value="1"/>
</dbReference>
<dbReference type="GO" id="GO:0016020">
    <property type="term" value="C:membrane"/>
    <property type="evidence" value="ECO:0007669"/>
    <property type="project" value="UniProtKB-SubCell"/>
</dbReference>
<dbReference type="SUPFAM" id="SSF103481">
    <property type="entry name" value="Multidrug resistance efflux transporter EmrE"/>
    <property type="match status" value="2"/>
</dbReference>
<feature type="transmembrane region" description="Helical" evidence="6">
    <location>
        <begin position="155"/>
        <end position="173"/>
    </location>
</feature>
<organism evidence="8 9">
    <name type="scientific">Desulfolithobacter dissulfuricans</name>
    <dbReference type="NCBI Taxonomy" id="2795293"/>
    <lineage>
        <taxon>Bacteria</taxon>
        <taxon>Pseudomonadati</taxon>
        <taxon>Thermodesulfobacteriota</taxon>
        <taxon>Desulfobulbia</taxon>
        <taxon>Desulfobulbales</taxon>
        <taxon>Desulfobulbaceae</taxon>
        <taxon>Desulfolithobacter</taxon>
    </lineage>
</organism>
<feature type="transmembrane region" description="Helical" evidence="6">
    <location>
        <begin position="274"/>
        <end position="291"/>
    </location>
</feature>
<feature type="transmembrane region" description="Helical" evidence="6">
    <location>
        <begin position="35"/>
        <end position="56"/>
    </location>
</feature>
<comment type="subcellular location">
    <subcellularLocation>
        <location evidence="1">Membrane</location>
        <topology evidence="1">Multi-pass membrane protein</topology>
    </subcellularLocation>
</comment>
<feature type="domain" description="EamA" evidence="7">
    <location>
        <begin position="8"/>
        <end position="139"/>
    </location>
</feature>
<dbReference type="Gene3D" id="1.10.3730.20">
    <property type="match status" value="1"/>
</dbReference>
<keyword evidence="9" id="KW-1185">Reference proteome</keyword>
<dbReference type="InterPro" id="IPR000620">
    <property type="entry name" value="EamA_dom"/>
</dbReference>
<dbReference type="RefSeq" id="WP_267928080.1">
    <property type="nucleotide sequence ID" value="NZ_AP024233.1"/>
</dbReference>
<dbReference type="AlphaFoldDB" id="A0A915TYK1"/>
<dbReference type="KEGG" id="ddu:GF1_05350"/>
<name>A0A915TYK1_9BACT</name>
<dbReference type="InterPro" id="IPR037185">
    <property type="entry name" value="EmrE-like"/>
</dbReference>
<feature type="transmembrane region" description="Helical" evidence="6">
    <location>
        <begin position="7"/>
        <end position="29"/>
    </location>
</feature>
<feature type="transmembrane region" description="Helical" evidence="6">
    <location>
        <begin position="99"/>
        <end position="118"/>
    </location>
</feature>
<dbReference type="PANTHER" id="PTHR32322">
    <property type="entry name" value="INNER MEMBRANE TRANSPORTER"/>
    <property type="match status" value="1"/>
</dbReference>
<feature type="transmembrane region" description="Helical" evidence="6">
    <location>
        <begin position="125"/>
        <end position="143"/>
    </location>
</feature>
<dbReference type="InterPro" id="IPR050638">
    <property type="entry name" value="AA-Vitamin_Transporters"/>
</dbReference>
<evidence type="ECO:0000256" key="4">
    <source>
        <dbReference type="ARBA" id="ARBA00022989"/>
    </source>
</evidence>
<dbReference type="Proteomes" id="UP001063350">
    <property type="component" value="Chromosome"/>
</dbReference>
<evidence type="ECO:0000256" key="5">
    <source>
        <dbReference type="ARBA" id="ARBA00023136"/>
    </source>
</evidence>
<comment type="similarity">
    <text evidence="2">Belongs to the EamA transporter family.</text>
</comment>
<feature type="transmembrane region" description="Helical" evidence="6">
    <location>
        <begin position="68"/>
        <end position="87"/>
    </location>
</feature>